<accession>A0A2V3ZK61</accession>
<evidence type="ECO:0000313" key="4">
    <source>
        <dbReference type="EMBL" id="PXX89585.1"/>
    </source>
</evidence>
<sequence>MENFIMTLHPAPDRLILELIEQRHESAQGIVMSNRSSGESPKGRVVEVGYEARSRLEGMEPGDTVFFVPGQGEVVAVAGVSRVIIHLSDVLAWASEQ</sequence>
<dbReference type="CDD" id="cd00320">
    <property type="entry name" value="cpn10"/>
    <property type="match status" value="1"/>
</dbReference>
<comment type="function">
    <text evidence="3">Together with the chaperonin GroEL, plays an essential role in assisting protein folding. The GroEL-GroES system forms a nano-cage that allows encapsulation of the non-native substrate proteins and provides a physical environment optimized to promote and accelerate protein folding. GroES binds to the apical surface of the GroEL ring, thereby capping the opening of the GroEL channel.</text>
</comment>
<gene>
    <name evidence="4" type="ORF">DIT71_13735</name>
</gene>
<evidence type="ECO:0000256" key="2">
    <source>
        <dbReference type="ARBA" id="ARBA00023186"/>
    </source>
</evidence>
<dbReference type="SUPFAM" id="SSF50129">
    <property type="entry name" value="GroES-like"/>
    <property type="match status" value="1"/>
</dbReference>
<dbReference type="EMBL" id="QFWX01000006">
    <property type="protein sequence ID" value="PXX89585.1"/>
    <property type="molecule type" value="Genomic_DNA"/>
</dbReference>
<dbReference type="InterPro" id="IPR011032">
    <property type="entry name" value="GroES-like_sf"/>
</dbReference>
<dbReference type="Proteomes" id="UP000253987">
    <property type="component" value="Unassembled WGS sequence"/>
</dbReference>
<proteinExistence type="inferred from homology"/>
<comment type="subunit">
    <text evidence="3">Heptamer of 7 subunits arranged in a ring.</text>
</comment>
<comment type="similarity">
    <text evidence="1 3">Belongs to the GroES chaperonin family.</text>
</comment>
<evidence type="ECO:0000313" key="5">
    <source>
        <dbReference type="Proteomes" id="UP000253987"/>
    </source>
</evidence>
<comment type="caution">
    <text evidence="4">The sequence shown here is derived from an EMBL/GenBank/DDBJ whole genome shotgun (WGS) entry which is preliminary data.</text>
</comment>
<dbReference type="SMART" id="SM00883">
    <property type="entry name" value="Cpn10"/>
    <property type="match status" value="1"/>
</dbReference>
<reference evidence="4 5" key="2">
    <citation type="submission" date="2018-06" db="EMBL/GenBank/DDBJ databases">
        <title>Marinobactersediminissp. nov, a moderately halophilic bacterium isolated from marine solar saltern.</title>
        <authorList>
            <person name="Zhang Y."/>
        </authorList>
    </citation>
    <scope>NUCLEOTIDE SEQUENCE [LARGE SCALE GENOMIC DNA]</scope>
    <source>
        <strain evidence="4 5">F01</strain>
    </source>
</reference>
<keyword evidence="2 3" id="KW-0143">Chaperone</keyword>
<name>A0A2V3ZK61_9GAMM</name>
<protein>
    <recommendedName>
        <fullName evidence="3">10 kDa chaperonin</fullName>
    </recommendedName>
</protein>
<dbReference type="PRINTS" id="PR00297">
    <property type="entry name" value="CHAPERONIN10"/>
</dbReference>
<keyword evidence="5" id="KW-1185">Reference proteome</keyword>
<organism evidence="4 5">
    <name type="scientific">Marinobacter vulgaris</name>
    <dbReference type="NCBI Taxonomy" id="1928331"/>
    <lineage>
        <taxon>Bacteria</taxon>
        <taxon>Pseudomonadati</taxon>
        <taxon>Pseudomonadota</taxon>
        <taxon>Gammaproteobacteria</taxon>
        <taxon>Pseudomonadales</taxon>
        <taxon>Marinobacteraceae</taxon>
        <taxon>Marinobacter</taxon>
    </lineage>
</organism>
<evidence type="ECO:0000256" key="1">
    <source>
        <dbReference type="ARBA" id="ARBA00006975"/>
    </source>
</evidence>
<evidence type="ECO:0000256" key="3">
    <source>
        <dbReference type="RuleBase" id="RU000535"/>
    </source>
</evidence>
<dbReference type="AlphaFoldDB" id="A0A2V3ZK61"/>
<dbReference type="Pfam" id="PF00166">
    <property type="entry name" value="Cpn10"/>
    <property type="match status" value="1"/>
</dbReference>
<dbReference type="GO" id="GO:0005524">
    <property type="term" value="F:ATP binding"/>
    <property type="evidence" value="ECO:0007669"/>
    <property type="project" value="InterPro"/>
</dbReference>
<dbReference type="InterPro" id="IPR037124">
    <property type="entry name" value="Chaperonin_GroES_sf"/>
</dbReference>
<dbReference type="GO" id="GO:0044183">
    <property type="term" value="F:protein folding chaperone"/>
    <property type="evidence" value="ECO:0007669"/>
    <property type="project" value="InterPro"/>
</dbReference>
<dbReference type="InterPro" id="IPR020818">
    <property type="entry name" value="Chaperonin_GroES"/>
</dbReference>
<dbReference type="Gene3D" id="2.30.33.40">
    <property type="entry name" value="GroES chaperonin"/>
    <property type="match status" value="1"/>
</dbReference>
<reference evidence="5" key="1">
    <citation type="submission" date="2018-05" db="EMBL/GenBank/DDBJ databases">
        <authorList>
            <person name="Lu D."/>
        </authorList>
    </citation>
    <scope>NUCLEOTIDE SEQUENCE [LARGE SCALE GENOMIC DNA]</scope>
    <source>
        <strain evidence="5">F01</strain>
    </source>
</reference>